<reference evidence="4" key="1">
    <citation type="submission" date="2021-04" db="EMBL/GenBank/DDBJ databases">
        <authorList>
            <consortium name="Wellcome Sanger Institute Data Sharing"/>
        </authorList>
    </citation>
    <scope>NUCLEOTIDE SEQUENCE [LARGE SCALE GENOMIC DNA]</scope>
</reference>
<sequence length="227" mass="25878">MGTFVENMGILLIFVLFCSEVAISQDDVTLESDDPYMRVQVSEEVVLKCCFTTKKSVKYTWVRSFQSDKKMIGPKHIKNGTAQGKDVSQCGYLKLESVKLNDSGLYQCQLKYNEDILTHGTYLQIYKPLDKTINLSENTKNKILTGEGILLLLCVLLPSANLLFKSKKVNALEKKKIQKEEENIYQGLNLDDCCTTYDQIQRSQAHGPYQDVCNIIEEEEEIQLEKP</sequence>
<dbReference type="AlphaFoldDB" id="A0A3Q1J316"/>
<dbReference type="Pfam" id="PF07686">
    <property type="entry name" value="V-set"/>
    <property type="match status" value="1"/>
</dbReference>
<evidence type="ECO:0000259" key="3">
    <source>
        <dbReference type="PROSITE" id="PS50835"/>
    </source>
</evidence>
<dbReference type="InterPro" id="IPR036179">
    <property type="entry name" value="Ig-like_dom_sf"/>
</dbReference>
<accession>A0A3Q1J316</accession>
<dbReference type="OMA" id="ADLKCCY"/>
<dbReference type="STRING" id="64144.ENSATEP00000027300"/>
<dbReference type="GO" id="GO:0030183">
    <property type="term" value="P:B cell differentiation"/>
    <property type="evidence" value="ECO:0007669"/>
    <property type="project" value="TreeGrafter"/>
</dbReference>
<dbReference type="CDD" id="cd00096">
    <property type="entry name" value="Ig"/>
    <property type="match status" value="1"/>
</dbReference>
<dbReference type="Ensembl" id="ENSATET00000027729.3">
    <property type="protein sequence ID" value="ENSATEP00000027300.1"/>
    <property type="gene ID" value="ENSATEG00000018881.3"/>
</dbReference>
<evidence type="ECO:0000256" key="2">
    <source>
        <dbReference type="SAM" id="SignalP"/>
    </source>
</evidence>
<reference evidence="4" key="3">
    <citation type="submission" date="2025-09" db="UniProtKB">
        <authorList>
            <consortium name="Ensembl"/>
        </authorList>
    </citation>
    <scope>IDENTIFICATION</scope>
</reference>
<dbReference type="GeneID" id="113169119"/>
<gene>
    <name evidence="4" type="primary">CD79A</name>
</gene>
<dbReference type="SMART" id="SM00409">
    <property type="entry name" value="IG"/>
    <property type="match status" value="1"/>
</dbReference>
<feature type="domain" description="Ig-like" evidence="3">
    <location>
        <begin position="26"/>
        <end position="118"/>
    </location>
</feature>
<keyword evidence="1" id="KW-0393">Immunoglobulin domain</keyword>
<reference evidence="4" key="2">
    <citation type="submission" date="2025-08" db="UniProtKB">
        <authorList>
            <consortium name="Ensembl"/>
        </authorList>
    </citation>
    <scope>IDENTIFICATION</scope>
</reference>
<dbReference type="InterPro" id="IPR003599">
    <property type="entry name" value="Ig_sub"/>
</dbReference>
<dbReference type="InterPro" id="IPR007110">
    <property type="entry name" value="Ig-like_dom"/>
</dbReference>
<evidence type="ECO:0000313" key="4">
    <source>
        <dbReference type="Ensembl" id="ENSATEP00000027300.1"/>
    </source>
</evidence>
<dbReference type="InterPro" id="IPR013783">
    <property type="entry name" value="Ig-like_fold"/>
</dbReference>
<dbReference type="InParanoid" id="A0A3Q1J316"/>
<feature type="chain" id="PRO_5018702570" description="Ig-like domain-containing protein" evidence="2">
    <location>
        <begin position="25"/>
        <end position="227"/>
    </location>
</feature>
<dbReference type="Gene3D" id="2.60.40.10">
    <property type="entry name" value="Immunoglobulins"/>
    <property type="match status" value="1"/>
</dbReference>
<proteinExistence type="predicted"/>
<dbReference type="RefSeq" id="XP_026226066.1">
    <property type="nucleotide sequence ID" value="XM_026370281.1"/>
</dbReference>
<dbReference type="GO" id="GO:0050853">
    <property type="term" value="P:B cell receptor signaling pathway"/>
    <property type="evidence" value="ECO:0007669"/>
    <property type="project" value="TreeGrafter"/>
</dbReference>
<dbReference type="SUPFAM" id="SSF48726">
    <property type="entry name" value="Immunoglobulin"/>
    <property type="match status" value="1"/>
</dbReference>
<feature type="signal peptide" evidence="2">
    <location>
        <begin position="1"/>
        <end position="24"/>
    </location>
</feature>
<dbReference type="GeneTree" id="ENSGT00940000154363"/>
<evidence type="ECO:0000256" key="1">
    <source>
        <dbReference type="ARBA" id="ARBA00023319"/>
    </source>
</evidence>
<dbReference type="OrthoDB" id="8915525at2759"/>
<dbReference type="PANTHER" id="PTHR14334">
    <property type="entry name" value="B-CELL ANTIGEN RECEPTOR COMPLEX-ASSOCIATED PROTEIN"/>
    <property type="match status" value="1"/>
</dbReference>
<dbReference type="GO" id="GO:0019815">
    <property type="term" value="C:B cell receptor complex"/>
    <property type="evidence" value="ECO:0007669"/>
    <property type="project" value="TreeGrafter"/>
</dbReference>
<keyword evidence="2" id="KW-0732">Signal</keyword>
<dbReference type="PROSITE" id="PS50835">
    <property type="entry name" value="IG_LIKE"/>
    <property type="match status" value="1"/>
</dbReference>
<protein>
    <recommendedName>
        <fullName evidence="3">Ig-like domain-containing protein</fullName>
    </recommendedName>
</protein>
<evidence type="ECO:0000313" key="5">
    <source>
        <dbReference type="Proteomes" id="UP000265040"/>
    </source>
</evidence>
<dbReference type="PANTHER" id="PTHR14334:SF1">
    <property type="entry name" value="B-CELL ANTIGEN RECEPTOR COMPLEX-ASSOCIATED PROTEIN ALPHA CHAIN"/>
    <property type="match status" value="1"/>
</dbReference>
<keyword evidence="5" id="KW-1185">Reference proteome</keyword>
<dbReference type="Proteomes" id="UP000265040">
    <property type="component" value="Chromosome 16"/>
</dbReference>
<dbReference type="InterPro" id="IPR013106">
    <property type="entry name" value="Ig_V-set"/>
</dbReference>
<dbReference type="GO" id="GO:0009897">
    <property type="term" value="C:external side of plasma membrane"/>
    <property type="evidence" value="ECO:0007669"/>
    <property type="project" value="TreeGrafter"/>
</dbReference>
<organism evidence="4 5">
    <name type="scientific">Anabas testudineus</name>
    <name type="common">Climbing perch</name>
    <name type="synonym">Anthias testudineus</name>
    <dbReference type="NCBI Taxonomy" id="64144"/>
    <lineage>
        <taxon>Eukaryota</taxon>
        <taxon>Metazoa</taxon>
        <taxon>Chordata</taxon>
        <taxon>Craniata</taxon>
        <taxon>Vertebrata</taxon>
        <taxon>Euteleostomi</taxon>
        <taxon>Actinopterygii</taxon>
        <taxon>Neopterygii</taxon>
        <taxon>Teleostei</taxon>
        <taxon>Neoteleostei</taxon>
        <taxon>Acanthomorphata</taxon>
        <taxon>Anabantaria</taxon>
        <taxon>Anabantiformes</taxon>
        <taxon>Anabantoidei</taxon>
        <taxon>Anabantidae</taxon>
        <taxon>Anabas</taxon>
    </lineage>
</organism>
<name>A0A3Q1J316_ANATE</name>